<comment type="similarity">
    <text evidence="2">Belongs to the oligopeptide OPT transporter family.</text>
</comment>
<evidence type="ECO:0000256" key="3">
    <source>
        <dbReference type="ARBA" id="ARBA00022448"/>
    </source>
</evidence>
<dbReference type="NCBIfam" id="TIGR00727">
    <property type="entry name" value="ISP4_OPT"/>
    <property type="match status" value="1"/>
</dbReference>
<evidence type="ECO:0000313" key="12">
    <source>
        <dbReference type="Proteomes" id="UP001590950"/>
    </source>
</evidence>
<dbReference type="PANTHER" id="PTHR22601">
    <property type="entry name" value="ISP4 LIKE PROTEIN"/>
    <property type="match status" value="1"/>
</dbReference>
<keyword evidence="3" id="KW-0813">Transport</keyword>
<keyword evidence="7 10" id="KW-1133">Transmembrane helix</keyword>
<evidence type="ECO:0000256" key="4">
    <source>
        <dbReference type="ARBA" id="ARBA00022692"/>
    </source>
</evidence>
<dbReference type="Proteomes" id="UP001590950">
    <property type="component" value="Unassembled WGS sequence"/>
</dbReference>
<feature type="transmembrane region" description="Helical" evidence="10">
    <location>
        <begin position="233"/>
        <end position="251"/>
    </location>
</feature>
<evidence type="ECO:0000256" key="9">
    <source>
        <dbReference type="SAM" id="MobiDB-lite"/>
    </source>
</evidence>
<protein>
    <recommendedName>
        <fullName evidence="13">Small oligopeptide transporter</fullName>
    </recommendedName>
</protein>
<feature type="transmembrane region" description="Helical" evidence="10">
    <location>
        <begin position="300"/>
        <end position="331"/>
    </location>
</feature>
<keyword evidence="5" id="KW-0571">Peptide transport</keyword>
<organism evidence="11 12">
    <name type="scientific">Stereocaulon virgatum</name>
    <dbReference type="NCBI Taxonomy" id="373712"/>
    <lineage>
        <taxon>Eukaryota</taxon>
        <taxon>Fungi</taxon>
        <taxon>Dikarya</taxon>
        <taxon>Ascomycota</taxon>
        <taxon>Pezizomycotina</taxon>
        <taxon>Lecanoromycetes</taxon>
        <taxon>OSLEUM clade</taxon>
        <taxon>Lecanoromycetidae</taxon>
        <taxon>Lecanorales</taxon>
        <taxon>Lecanorineae</taxon>
        <taxon>Stereocaulaceae</taxon>
        <taxon>Stereocaulon</taxon>
    </lineage>
</organism>
<feature type="transmembrane region" description="Helical" evidence="10">
    <location>
        <begin position="375"/>
        <end position="395"/>
    </location>
</feature>
<gene>
    <name evidence="11" type="ORF">N7G274_009715</name>
</gene>
<comment type="caution">
    <text evidence="11">The sequence shown here is derived from an EMBL/GenBank/DDBJ whole genome shotgun (WGS) entry which is preliminary data.</text>
</comment>
<feature type="transmembrane region" description="Helical" evidence="10">
    <location>
        <begin position="685"/>
        <end position="704"/>
    </location>
</feature>
<feature type="transmembrane region" description="Helical" evidence="10">
    <location>
        <begin position="151"/>
        <end position="173"/>
    </location>
</feature>
<dbReference type="NCBIfam" id="TIGR00728">
    <property type="entry name" value="OPT_sfam"/>
    <property type="match status" value="1"/>
</dbReference>
<evidence type="ECO:0000256" key="8">
    <source>
        <dbReference type="ARBA" id="ARBA00023136"/>
    </source>
</evidence>
<proteinExistence type="inferred from homology"/>
<accession>A0ABR3ZVG7</accession>
<feature type="transmembrane region" description="Helical" evidence="10">
    <location>
        <begin position="502"/>
        <end position="523"/>
    </location>
</feature>
<evidence type="ECO:0000256" key="6">
    <source>
        <dbReference type="ARBA" id="ARBA00022927"/>
    </source>
</evidence>
<keyword evidence="6" id="KW-0653">Protein transport</keyword>
<keyword evidence="8 10" id="KW-0472">Membrane</keyword>
<dbReference type="Pfam" id="PF03169">
    <property type="entry name" value="OPT"/>
    <property type="match status" value="1"/>
</dbReference>
<evidence type="ECO:0000313" key="11">
    <source>
        <dbReference type="EMBL" id="KAL2037602.1"/>
    </source>
</evidence>
<evidence type="ECO:0000256" key="5">
    <source>
        <dbReference type="ARBA" id="ARBA00022856"/>
    </source>
</evidence>
<comment type="subcellular location">
    <subcellularLocation>
        <location evidence="1">Membrane</location>
        <topology evidence="1">Multi-pass membrane protein</topology>
    </subcellularLocation>
</comment>
<feature type="transmembrane region" description="Helical" evidence="10">
    <location>
        <begin position="449"/>
        <end position="469"/>
    </location>
</feature>
<dbReference type="InterPro" id="IPR004813">
    <property type="entry name" value="OPT"/>
</dbReference>
<reference evidence="11 12" key="1">
    <citation type="submission" date="2024-09" db="EMBL/GenBank/DDBJ databases">
        <title>Rethinking Asexuality: The Enigmatic Case of Functional Sexual Genes in Lepraria (Stereocaulaceae).</title>
        <authorList>
            <person name="Doellman M."/>
            <person name="Sun Y."/>
            <person name="Barcenas-Pena A."/>
            <person name="Lumbsch H.T."/>
            <person name="Grewe F."/>
        </authorList>
    </citation>
    <scope>NUCLEOTIDE SEQUENCE [LARGE SCALE GENOMIC DNA]</scope>
    <source>
        <strain evidence="11 12">Mercado 3170</strain>
    </source>
</reference>
<evidence type="ECO:0000256" key="7">
    <source>
        <dbReference type="ARBA" id="ARBA00022989"/>
    </source>
</evidence>
<name>A0ABR3ZVG7_9LECA</name>
<dbReference type="InterPro" id="IPR004648">
    <property type="entry name" value="Oligpept_transpt"/>
</dbReference>
<evidence type="ECO:0000256" key="10">
    <source>
        <dbReference type="SAM" id="Phobius"/>
    </source>
</evidence>
<feature type="transmembrane region" description="Helical" evidence="10">
    <location>
        <begin position="529"/>
        <end position="548"/>
    </location>
</feature>
<sequence length="826" mass="93018">MSSFVKRFGFGQKSPANAADLTAESASTEDMKDVKEKEPVAVATGADGKHFSEVEANTQLKQIKKKHRWDPNLPEELEEGIEEATEEHNLAGELRLVDELVENSPYPEVRAAVRNYDEDVPINTVRAWVLGMLLTTIASGLNALFALRQPAITITSLTVQLVAYPIGVGWYMIMPKRQIRLFGQSFNLNPGPFNIKEHTIIVVMANVNVAGGVAYATDTLTAQRGFYHQNFGWGFNILLCISTQMIGYGLAGMFRNVLVWPAAMIWPTSLINTALFYGLHDQSRTDPAKANGWSISRYRYFFIVFAGSFGWYWFPGFIAPFLSVFCFACWIRPNNVVINQLFGGWTGLSLLPITFDWTQISAYAYSPLIPPWHAIANSLIGVLLFFWFATMGVHYTNTWYSDFLPISDSQSYDNTGNLYNVSKILSPNFTLDIAAYEAYSPLFLSTTFALTYGLSFATISAVIVQTAIFHGPDLWKRIRNMRTDEEDVHYRMMRKYKDVPQWWYMSLFIVMLAISLGVCLGYPTLMHWWGLFVALIIATVWFVPIGMIQGMTSIQIGLNVFTEFITGYIQPGRPVAMMLFKTYGYITMAQGLYFVQDLKLGQYMKIPPRTMFMAQTIATLWASIVQVGVLEWALGGAIKDICTEHQANKFNCPHGRVFFNASVIWGLIGPQRIFSPGSLYANLQYFWLAGILTPILFYVLARIFPRGPFKYLSAPLIFGGSGNIPPATPLNYLTWGIVGFVFNKYIRNKYRGWWMRFNYITSAGLDVGLAICTIVIILALNLTNTSMPSWWGVSVANNNADNQDAAIKYPNPDPSATARFFGPTHW</sequence>
<dbReference type="EMBL" id="JBEFKJ010000039">
    <property type="protein sequence ID" value="KAL2037602.1"/>
    <property type="molecule type" value="Genomic_DNA"/>
</dbReference>
<evidence type="ECO:0000256" key="1">
    <source>
        <dbReference type="ARBA" id="ARBA00004141"/>
    </source>
</evidence>
<feature type="transmembrane region" description="Helical" evidence="10">
    <location>
        <begin position="127"/>
        <end position="145"/>
    </location>
</feature>
<feature type="region of interest" description="Disordered" evidence="9">
    <location>
        <begin position="15"/>
        <end position="36"/>
    </location>
</feature>
<evidence type="ECO:0000256" key="2">
    <source>
        <dbReference type="ARBA" id="ARBA00008807"/>
    </source>
</evidence>
<evidence type="ECO:0008006" key="13">
    <source>
        <dbReference type="Google" id="ProtNLM"/>
    </source>
</evidence>
<feature type="transmembrane region" description="Helical" evidence="10">
    <location>
        <begin position="337"/>
        <end position="355"/>
    </location>
</feature>
<keyword evidence="12" id="KW-1185">Reference proteome</keyword>
<feature type="transmembrane region" description="Helical" evidence="10">
    <location>
        <begin position="757"/>
        <end position="780"/>
    </location>
</feature>
<keyword evidence="4 10" id="KW-0812">Transmembrane</keyword>
<feature type="transmembrane region" description="Helical" evidence="10">
    <location>
        <begin position="257"/>
        <end position="279"/>
    </location>
</feature>